<dbReference type="Pfam" id="PF00271">
    <property type="entry name" value="Helicase_C"/>
    <property type="match status" value="1"/>
</dbReference>
<dbReference type="Pfam" id="PF21010">
    <property type="entry name" value="HA2_C"/>
    <property type="match status" value="1"/>
</dbReference>
<gene>
    <name evidence="9" type="ORF">K470DRAFT_240388</name>
</gene>
<dbReference type="GO" id="GO:0005524">
    <property type="term" value="F:ATP binding"/>
    <property type="evidence" value="ECO:0007669"/>
    <property type="project" value="UniProtKB-KW"/>
</dbReference>
<dbReference type="SMART" id="SM00487">
    <property type="entry name" value="DEXDc"/>
    <property type="match status" value="1"/>
</dbReference>
<evidence type="ECO:0000259" key="8">
    <source>
        <dbReference type="PROSITE" id="PS51194"/>
    </source>
</evidence>
<keyword evidence="2" id="KW-0547">Nucleotide-binding</keyword>
<organism evidence="9 10">
    <name type="scientific">Piedraia hortae CBS 480.64</name>
    <dbReference type="NCBI Taxonomy" id="1314780"/>
    <lineage>
        <taxon>Eukaryota</taxon>
        <taxon>Fungi</taxon>
        <taxon>Dikarya</taxon>
        <taxon>Ascomycota</taxon>
        <taxon>Pezizomycotina</taxon>
        <taxon>Dothideomycetes</taxon>
        <taxon>Dothideomycetidae</taxon>
        <taxon>Capnodiales</taxon>
        <taxon>Piedraiaceae</taxon>
        <taxon>Piedraia</taxon>
    </lineage>
</organism>
<accession>A0A6A7CAU6</accession>
<dbReference type="Gene3D" id="1.20.120.1080">
    <property type="match status" value="1"/>
</dbReference>
<evidence type="ECO:0000256" key="2">
    <source>
        <dbReference type="ARBA" id="ARBA00022741"/>
    </source>
</evidence>
<evidence type="ECO:0000256" key="4">
    <source>
        <dbReference type="ARBA" id="ARBA00022806"/>
    </source>
</evidence>
<proteinExistence type="predicted"/>
<dbReference type="Pfam" id="PF07717">
    <property type="entry name" value="OB_NTP_bind"/>
    <property type="match status" value="1"/>
</dbReference>
<dbReference type="FunFam" id="3.40.50.300:FF:000145">
    <property type="entry name" value="probable ATP-dependent RNA helicase DHX40"/>
    <property type="match status" value="1"/>
</dbReference>
<sequence>MLIKSSKPHPNISESRKHLPIWSQQSAIRNALDEHNILFLSGSTGSGKSTQLPQFLLNEPWCQSGRIAVTQPRQVAAVTLAIRVAEEMHSPLGRNSPNSKVGYSIRFDNNVSASTRITYLTEGMLLQEMLRDPVLSKYSCIVVDEVHERSINTDLILGFLKQISERGDRKVPLKVVVMSATVDLDSLVRFFGGETADSDPKAASNGLSDDKSQAKVAICNVKGRQHPVTTVYLNEPTGDIIGSALERIFKIHRGEALPGDILVFMAGQDYILNLQRQVEKQARGLPKGLPKMLVLPLYAALPQWAQQKAFEKAPPNTRKVILSTNIAETSVTVPGVRYVIDSGKAKIKQYREGLGLDSLLVKPISKSSADQRKGRAGREAPGQCFRLYTEAGYNGLDANEKPEILRCDLSGPLLSMKARGVEHAEDFPFPTPPVWETLEKGLIHLLRLGALRRRDGTITKEGRQMARFPVAPGLARVIIEAARLECSESVIDIVACLSTGENIFRYDDGEDYEEDEERSAAREARQRLTRRQGDHLTLLAVVQAYLAEDSDRRRWADEHLVSHRAMKSVVRVRKQLKEQCQRANLFREEPGLSEDELTTRILKSFLAGFTVNVARLGPDGNYRSFANNQVVHIHPSSVLFEHNVGAIMYNACVFTTRPYVHCVSAIELQWLLPLLRQTAEP</sequence>
<dbReference type="OrthoDB" id="10253254at2759"/>
<dbReference type="PROSITE" id="PS00690">
    <property type="entry name" value="DEAH_ATP_HELICASE"/>
    <property type="match status" value="1"/>
</dbReference>
<name>A0A6A7CAU6_9PEZI</name>
<evidence type="ECO:0000259" key="7">
    <source>
        <dbReference type="PROSITE" id="PS51192"/>
    </source>
</evidence>
<dbReference type="InterPro" id="IPR011709">
    <property type="entry name" value="DEAD-box_helicase_OB_fold"/>
</dbReference>
<dbReference type="GO" id="GO:1990904">
    <property type="term" value="C:ribonucleoprotein complex"/>
    <property type="evidence" value="ECO:0007669"/>
    <property type="project" value="UniProtKB-ARBA"/>
</dbReference>
<dbReference type="GO" id="GO:0016787">
    <property type="term" value="F:hydrolase activity"/>
    <property type="evidence" value="ECO:0007669"/>
    <property type="project" value="UniProtKB-KW"/>
</dbReference>
<dbReference type="EC" id="3.6.4.13" evidence="1"/>
<dbReference type="Gene3D" id="3.40.50.300">
    <property type="entry name" value="P-loop containing nucleotide triphosphate hydrolases"/>
    <property type="match status" value="2"/>
</dbReference>
<dbReference type="SMART" id="SM00847">
    <property type="entry name" value="HA2"/>
    <property type="match status" value="1"/>
</dbReference>
<protein>
    <recommendedName>
        <fullName evidence="1">RNA helicase</fullName>
        <ecNumber evidence="1">3.6.4.13</ecNumber>
    </recommendedName>
</protein>
<dbReference type="GO" id="GO:0005730">
    <property type="term" value="C:nucleolus"/>
    <property type="evidence" value="ECO:0007669"/>
    <property type="project" value="TreeGrafter"/>
</dbReference>
<dbReference type="InterPro" id="IPR014001">
    <property type="entry name" value="Helicase_ATP-bd"/>
</dbReference>
<dbReference type="SMART" id="SM00490">
    <property type="entry name" value="HELICc"/>
    <property type="match status" value="1"/>
</dbReference>
<dbReference type="GO" id="GO:0003725">
    <property type="term" value="F:double-stranded RNA binding"/>
    <property type="evidence" value="ECO:0007669"/>
    <property type="project" value="TreeGrafter"/>
</dbReference>
<comment type="catalytic activity">
    <reaction evidence="6">
        <text>ATP + H2O = ADP + phosphate + H(+)</text>
        <dbReference type="Rhea" id="RHEA:13065"/>
        <dbReference type="ChEBI" id="CHEBI:15377"/>
        <dbReference type="ChEBI" id="CHEBI:15378"/>
        <dbReference type="ChEBI" id="CHEBI:30616"/>
        <dbReference type="ChEBI" id="CHEBI:43474"/>
        <dbReference type="ChEBI" id="CHEBI:456216"/>
        <dbReference type="EC" id="3.6.4.13"/>
    </reaction>
</comment>
<dbReference type="InterPro" id="IPR011545">
    <property type="entry name" value="DEAD/DEAH_box_helicase_dom"/>
</dbReference>
<evidence type="ECO:0000256" key="5">
    <source>
        <dbReference type="ARBA" id="ARBA00022840"/>
    </source>
</evidence>
<evidence type="ECO:0000313" key="10">
    <source>
        <dbReference type="Proteomes" id="UP000799421"/>
    </source>
</evidence>
<dbReference type="InterPro" id="IPR048333">
    <property type="entry name" value="HA2_WH"/>
</dbReference>
<keyword evidence="5" id="KW-0067">ATP-binding</keyword>
<dbReference type="PROSITE" id="PS51194">
    <property type="entry name" value="HELICASE_CTER"/>
    <property type="match status" value="1"/>
</dbReference>
<dbReference type="CDD" id="cd17917">
    <property type="entry name" value="DEXHc_RHA-like"/>
    <property type="match status" value="1"/>
</dbReference>
<dbReference type="PROSITE" id="PS51192">
    <property type="entry name" value="HELICASE_ATP_BIND_1"/>
    <property type="match status" value="1"/>
</dbReference>
<dbReference type="Pfam" id="PF04408">
    <property type="entry name" value="WHD_HA2"/>
    <property type="match status" value="1"/>
</dbReference>
<evidence type="ECO:0000256" key="1">
    <source>
        <dbReference type="ARBA" id="ARBA00012552"/>
    </source>
</evidence>
<dbReference type="AlphaFoldDB" id="A0A6A7CAU6"/>
<reference evidence="9" key="1">
    <citation type="journal article" date="2020" name="Stud. Mycol.">
        <title>101 Dothideomycetes genomes: a test case for predicting lifestyles and emergence of pathogens.</title>
        <authorList>
            <person name="Haridas S."/>
            <person name="Albert R."/>
            <person name="Binder M."/>
            <person name="Bloem J."/>
            <person name="Labutti K."/>
            <person name="Salamov A."/>
            <person name="Andreopoulos B."/>
            <person name="Baker S."/>
            <person name="Barry K."/>
            <person name="Bills G."/>
            <person name="Bluhm B."/>
            <person name="Cannon C."/>
            <person name="Castanera R."/>
            <person name="Culley D."/>
            <person name="Daum C."/>
            <person name="Ezra D."/>
            <person name="Gonzalez J."/>
            <person name="Henrissat B."/>
            <person name="Kuo A."/>
            <person name="Liang C."/>
            <person name="Lipzen A."/>
            <person name="Lutzoni F."/>
            <person name="Magnuson J."/>
            <person name="Mondo S."/>
            <person name="Nolan M."/>
            <person name="Ohm R."/>
            <person name="Pangilinan J."/>
            <person name="Park H.-J."/>
            <person name="Ramirez L."/>
            <person name="Alfaro M."/>
            <person name="Sun H."/>
            <person name="Tritt A."/>
            <person name="Yoshinaga Y."/>
            <person name="Zwiers L.-H."/>
            <person name="Turgeon B."/>
            <person name="Goodwin S."/>
            <person name="Spatafora J."/>
            <person name="Crous P."/>
            <person name="Grigoriev I."/>
        </authorList>
    </citation>
    <scope>NUCLEOTIDE SEQUENCE</scope>
    <source>
        <strain evidence="9">CBS 480.64</strain>
    </source>
</reference>
<keyword evidence="3 9" id="KW-0378">Hydrolase</keyword>
<dbReference type="Pfam" id="PF00270">
    <property type="entry name" value="DEAD"/>
    <property type="match status" value="1"/>
</dbReference>
<keyword evidence="10" id="KW-1185">Reference proteome</keyword>
<evidence type="ECO:0000256" key="6">
    <source>
        <dbReference type="ARBA" id="ARBA00047984"/>
    </source>
</evidence>
<dbReference type="Proteomes" id="UP000799421">
    <property type="component" value="Unassembled WGS sequence"/>
</dbReference>
<feature type="domain" description="Helicase ATP-binding" evidence="7">
    <location>
        <begin position="29"/>
        <end position="200"/>
    </location>
</feature>
<dbReference type="GO" id="GO:0045943">
    <property type="term" value="P:positive regulation of transcription by RNA polymerase I"/>
    <property type="evidence" value="ECO:0007669"/>
    <property type="project" value="TreeGrafter"/>
</dbReference>
<dbReference type="InterPro" id="IPR002464">
    <property type="entry name" value="DNA/RNA_helicase_DEAH_CS"/>
</dbReference>
<dbReference type="GO" id="GO:0003724">
    <property type="term" value="F:RNA helicase activity"/>
    <property type="evidence" value="ECO:0007669"/>
    <property type="project" value="UniProtKB-EC"/>
</dbReference>
<dbReference type="InterPro" id="IPR027417">
    <property type="entry name" value="P-loop_NTPase"/>
</dbReference>
<dbReference type="InterPro" id="IPR007502">
    <property type="entry name" value="Helicase-assoc_dom"/>
</dbReference>
<keyword evidence="4" id="KW-0347">Helicase</keyword>
<dbReference type="SUPFAM" id="SSF52540">
    <property type="entry name" value="P-loop containing nucleoside triphosphate hydrolases"/>
    <property type="match status" value="1"/>
</dbReference>
<dbReference type="CDD" id="cd18791">
    <property type="entry name" value="SF2_C_RHA"/>
    <property type="match status" value="1"/>
</dbReference>
<dbReference type="PANTHER" id="PTHR18934:SF118">
    <property type="entry name" value="ATP-DEPENDENT RNA HELICASE DHX33"/>
    <property type="match status" value="1"/>
</dbReference>
<dbReference type="PANTHER" id="PTHR18934">
    <property type="entry name" value="ATP-DEPENDENT RNA HELICASE"/>
    <property type="match status" value="1"/>
</dbReference>
<dbReference type="InterPro" id="IPR001650">
    <property type="entry name" value="Helicase_C-like"/>
</dbReference>
<feature type="domain" description="Helicase C-terminal" evidence="8">
    <location>
        <begin position="244"/>
        <end position="420"/>
    </location>
</feature>
<evidence type="ECO:0000256" key="3">
    <source>
        <dbReference type="ARBA" id="ARBA00022801"/>
    </source>
</evidence>
<evidence type="ECO:0000313" key="9">
    <source>
        <dbReference type="EMBL" id="KAF2864209.1"/>
    </source>
</evidence>
<dbReference type="EMBL" id="MU005958">
    <property type="protein sequence ID" value="KAF2864209.1"/>
    <property type="molecule type" value="Genomic_DNA"/>
</dbReference>